<evidence type="ECO:0000313" key="2">
    <source>
        <dbReference type="Proteomes" id="UP001611383"/>
    </source>
</evidence>
<dbReference type="RefSeq" id="WP_395808128.1">
    <property type="nucleotide sequence ID" value="NZ_CP043494.1"/>
</dbReference>
<protein>
    <submittedName>
        <fullName evidence="1">Uncharacterized protein</fullName>
    </submittedName>
</protein>
<name>A0ABY9X301_9BACT</name>
<evidence type="ECO:0000313" key="1">
    <source>
        <dbReference type="EMBL" id="WNG49796.1"/>
    </source>
</evidence>
<keyword evidence="2" id="KW-1185">Reference proteome</keyword>
<sequence length="87" mass="9683">MSADLPDESGRTDRWQSLVAGAFLLEETLASKEAAERRAGAIPPTLRYLDSLLEVFPSHLDPLEDFEGYAVRRMALALRHALEQSGR</sequence>
<reference evidence="1 2" key="1">
    <citation type="submission" date="2019-08" db="EMBL/GenBank/DDBJ databases">
        <title>Archangium and Cystobacter genomes.</title>
        <authorList>
            <person name="Chen I.-C.K."/>
            <person name="Wielgoss S."/>
        </authorList>
    </citation>
    <scope>NUCLEOTIDE SEQUENCE [LARGE SCALE GENOMIC DNA]</scope>
    <source>
        <strain evidence="1 2">Cbm 6</strain>
    </source>
</reference>
<gene>
    <name evidence="1" type="ORF">F0U60_41020</name>
</gene>
<accession>A0ABY9X301</accession>
<dbReference type="EMBL" id="CP043494">
    <property type="protein sequence ID" value="WNG49796.1"/>
    <property type="molecule type" value="Genomic_DNA"/>
</dbReference>
<dbReference type="Proteomes" id="UP001611383">
    <property type="component" value="Chromosome"/>
</dbReference>
<proteinExistence type="predicted"/>
<organism evidence="1 2">
    <name type="scientific">Archangium minus</name>
    <dbReference type="NCBI Taxonomy" id="83450"/>
    <lineage>
        <taxon>Bacteria</taxon>
        <taxon>Pseudomonadati</taxon>
        <taxon>Myxococcota</taxon>
        <taxon>Myxococcia</taxon>
        <taxon>Myxococcales</taxon>
        <taxon>Cystobacterineae</taxon>
        <taxon>Archangiaceae</taxon>
        <taxon>Archangium</taxon>
    </lineage>
</organism>